<dbReference type="PROSITE" id="PS00678">
    <property type="entry name" value="WD_REPEATS_1"/>
    <property type="match status" value="1"/>
</dbReference>
<reference evidence="10" key="1">
    <citation type="submission" date="2022-07" db="EMBL/GenBank/DDBJ databases">
        <title>Phylogenomic reconstructions and comparative analyses of Kickxellomycotina fungi.</title>
        <authorList>
            <person name="Reynolds N.K."/>
            <person name="Stajich J.E."/>
            <person name="Barry K."/>
            <person name="Grigoriev I.V."/>
            <person name="Crous P."/>
            <person name="Smith M.E."/>
        </authorList>
    </citation>
    <scope>NUCLEOTIDE SEQUENCE</scope>
    <source>
        <strain evidence="10">RSA 861</strain>
    </source>
</reference>
<dbReference type="Proteomes" id="UP001150569">
    <property type="component" value="Unassembled WGS sequence"/>
</dbReference>
<evidence type="ECO:0000256" key="3">
    <source>
        <dbReference type="ARBA" id="ARBA00022737"/>
    </source>
</evidence>
<proteinExistence type="inferred from homology"/>
<dbReference type="EC" id="3.1.1.97" evidence="6"/>
<dbReference type="Pfam" id="PF00400">
    <property type="entry name" value="WD40"/>
    <property type="match status" value="2"/>
</dbReference>
<evidence type="ECO:0000256" key="1">
    <source>
        <dbReference type="ARBA" id="ARBA00005156"/>
    </source>
</evidence>
<dbReference type="InterPro" id="IPR015943">
    <property type="entry name" value="WD40/YVTN_repeat-like_dom_sf"/>
</dbReference>
<dbReference type="EMBL" id="JANBPT010001570">
    <property type="protein sequence ID" value="KAJ1906618.1"/>
    <property type="molecule type" value="Genomic_DNA"/>
</dbReference>
<evidence type="ECO:0000256" key="8">
    <source>
        <dbReference type="PROSITE-ProRule" id="PRU00221"/>
    </source>
</evidence>
<comment type="catalytic activity">
    <reaction evidence="7">
        <text>diphthine methyl ester-[translation elongation factor 2] + H2O = diphthine-[translation elongation factor 2] + methanol + H(+)</text>
        <dbReference type="Rhea" id="RHEA:42656"/>
        <dbReference type="Rhea" id="RHEA-COMP:10172"/>
        <dbReference type="Rhea" id="RHEA-COMP:10173"/>
        <dbReference type="ChEBI" id="CHEBI:15377"/>
        <dbReference type="ChEBI" id="CHEBI:15378"/>
        <dbReference type="ChEBI" id="CHEBI:17790"/>
        <dbReference type="ChEBI" id="CHEBI:79005"/>
        <dbReference type="ChEBI" id="CHEBI:82696"/>
        <dbReference type="EC" id="3.1.1.97"/>
    </reaction>
</comment>
<evidence type="ECO:0000256" key="7">
    <source>
        <dbReference type="ARBA" id="ARBA00047551"/>
    </source>
</evidence>
<dbReference type="InterPro" id="IPR001680">
    <property type="entry name" value="WD40_rpt"/>
</dbReference>
<sequence length="460" mass="50633">MPSPPAAAPYDHVDTVFTADAVEFYPHDVAQRQRFVCATYYLTPESEATTSGPVATDGPEVNNRDQDSSDTDEQGTTATPAVAAERKRIGQLIVLDVVEASDQGDAKPPPPPSHPYRLREVERHDTVGVFDIKWCPHPIRGGKSLLGQAGADGTIRLYEAGSSPTTAITTAATPWLTETARYATDAGPGTFYLSLDWSNRLHHLANEPNADGEIKVVASRNDGHIDLLQLRPDGQLELTATWEAHNFEAWIAAFDYWSPTTVYTGGDDTKLKVWDTRTGGGGPDRPVIVNKSHQMGVCSIQSNPHVEHLLATGSYDEYVRLWDTRSMRQPIQETRTDGGVWRLKWHPTDPARILAASMHNGAHVIDYRPLSDGSKSNVPVTPDKLAGTNLIPVEDFTSAHRRSVITTWFTEHTSMAYGADWCYGFGERGSGEYPQAPTQSLVASCSFYDHALYLWQANYP</sequence>
<dbReference type="SUPFAM" id="SSF50978">
    <property type="entry name" value="WD40 repeat-like"/>
    <property type="match status" value="1"/>
</dbReference>
<feature type="region of interest" description="Disordered" evidence="9">
    <location>
        <begin position="46"/>
        <end position="82"/>
    </location>
</feature>
<dbReference type="InterPro" id="IPR036322">
    <property type="entry name" value="WD40_repeat_dom_sf"/>
</dbReference>
<comment type="similarity">
    <text evidence="5">Belongs to the DPH7 family.</text>
</comment>
<dbReference type="GO" id="GO:0005737">
    <property type="term" value="C:cytoplasm"/>
    <property type="evidence" value="ECO:0007669"/>
    <property type="project" value="TreeGrafter"/>
</dbReference>
<keyword evidence="2 8" id="KW-0853">WD repeat</keyword>
<dbReference type="PROSITE" id="PS50294">
    <property type="entry name" value="WD_REPEATS_REGION"/>
    <property type="match status" value="1"/>
</dbReference>
<keyword evidence="4" id="KW-0378">Hydrolase</keyword>
<dbReference type="PANTHER" id="PTHR46042:SF1">
    <property type="entry name" value="DIPHTHINE METHYLTRANSFERASE"/>
    <property type="match status" value="1"/>
</dbReference>
<evidence type="ECO:0000256" key="9">
    <source>
        <dbReference type="SAM" id="MobiDB-lite"/>
    </source>
</evidence>
<dbReference type="OrthoDB" id="1930760at2759"/>
<comment type="caution">
    <text evidence="10">The sequence shown here is derived from an EMBL/GenBank/DDBJ whole genome shotgun (WGS) entry which is preliminary data.</text>
</comment>
<accession>A0A9W7ZLS2</accession>
<comment type="pathway">
    <text evidence="1">Protein modification; peptidyl-diphthamide biosynthesis.</text>
</comment>
<keyword evidence="11" id="KW-1185">Reference proteome</keyword>
<dbReference type="PANTHER" id="PTHR46042">
    <property type="entry name" value="DIPHTHINE METHYLTRANSFERASE"/>
    <property type="match status" value="1"/>
</dbReference>
<evidence type="ECO:0000256" key="6">
    <source>
        <dbReference type="ARBA" id="ARBA00039131"/>
    </source>
</evidence>
<evidence type="ECO:0000313" key="10">
    <source>
        <dbReference type="EMBL" id="KAJ1906618.1"/>
    </source>
</evidence>
<dbReference type="AlphaFoldDB" id="A0A9W7ZLS2"/>
<dbReference type="SMART" id="SM00320">
    <property type="entry name" value="WD40"/>
    <property type="match status" value="5"/>
</dbReference>
<dbReference type="InterPro" id="IPR019775">
    <property type="entry name" value="WD40_repeat_CS"/>
</dbReference>
<protein>
    <recommendedName>
        <fullName evidence="6">methylated diphthine methylhydrolase</fullName>
        <ecNumber evidence="6">3.1.1.97</ecNumber>
    </recommendedName>
</protein>
<organism evidence="10 11">
    <name type="scientific">Tieghemiomyces parasiticus</name>
    <dbReference type="NCBI Taxonomy" id="78921"/>
    <lineage>
        <taxon>Eukaryota</taxon>
        <taxon>Fungi</taxon>
        <taxon>Fungi incertae sedis</taxon>
        <taxon>Zoopagomycota</taxon>
        <taxon>Kickxellomycotina</taxon>
        <taxon>Dimargaritomycetes</taxon>
        <taxon>Dimargaritales</taxon>
        <taxon>Dimargaritaceae</taxon>
        <taxon>Tieghemiomyces</taxon>
    </lineage>
</organism>
<evidence type="ECO:0000256" key="2">
    <source>
        <dbReference type="ARBA" id="ARBA00022574"/>
    </source>
</evidence>
<gene>
    <name evidence="10" type="ORF">IWQ60_012038</name>
</gene>
<dbReference type="Gene3D" id="2.130.10.10">
    <property type="entry name" value="YVTN repeat-like/Quinoprotein amine dehydrogenase"/>
    <property type="match status" value="1"/>
</dbReference>
<dbReference type="GO" id="GO:0061685">
    <property type="term" value="F:diphthine methylesterase activity"/>
    <property type="evidence" value="ECO:0007669"/>
    <property type="project" value="UniProtKB-EC"/>
</dbReference>
<name>A0A9W7ZLS2_9FUNG</name>
<feature type="repeat" description="WD" evidence="8">
    <location>
        <begin position="290"/>
        <end position="332"/>
    </location>
</feature>
<evidence type="ECO:0000313" key="11">
    <source>
        <dbReference type="Proteomes" id="UP001150569"/>
    </source>
</evidence>
<dbReference type="PROSITE" id="PS50082">
    <property type="entry name" value="WD_REPEATS_2"/>
    <property type="match status" value="1"/>
</dbReference>
<dbReference type="GO" id="GO:0017183">
    <property type="term" value="P:protein histidyl modification to diphthamide"/>
    <property type="evidence" value="ECO:0007669"/>
    <property type="project" value="TreeGrafter"/>
</dbReference>
<evidence type="ECO:0000256" key="4">
    <source>
        <dbReference type="ARBA" id="ARBA00022801"/>
    </source>
</evidence>
<dbReference type="InterPro" id="IPR052415">
    <property type="entry name" value="Diphthine_MTase"/>
</dbReference>
<keyword evidence="3" id="KW-0677">Repeat</keyword>
<evidence type="ECO:0000256" key="5">
    <source>
        <dbReference type="ARBA" id="ARBA00038092"/>
    </source>
</evidence>